<proteinExistence type="predicted"/>
<sequence>MPRGRGQGSAGRVGKSSVGANFSPRENMPTVQIPTITPQQGGTSSSGGPDHINQVQTLGPSSTRPIQTSGHGSTTTINLEPSPNTPNQSNTIGDGGSGVATGTHTCGSISVGEHLKRLAVKKGRDPTPSELYLHVHTHGNNGKSFVAEKSQIVHEKYQEIL</sequence>
<organism evidence="1 2">
    <name type="scientific">Nicotiana tabacum</name>
    <name type="common">Common tobacco</name>
    <dbReference type="NCBI Taxonomy" id="4097"/>
    <lineage>
        <taxon>Eukaryota</taxon>
        <taxon>Viridiplantae</taxon>
        <taxon>Streptophyta</taxon>
        <taxon>Embryophyta</taxon>
        <taxon>Tracheophyta</taxon>
        <taxon>Spermatophyta</taxon>
        <taxon>Magnoliopsida</taxon>
        <taxon>eudicotyledons</taxon>
        <taxon>Gunneridae</taxon>
        <taxon>Pentapetalae</taxon>
        <taxon>asterids</taxon>
        <taxon>lamiids</taxon>
        <taxon>Solanales</taxon>
        <taxon>Solanaceae</taxon>
        <taxon>Nicotianoideae</taxon>
        <taxon>Nicotianeae</taxon>
        <taxon>Nicotiana</taxon>
    </lineage>
</organism>
<accession>A0AC58U4F5</accession>
<name>A0AC58U4F5_TOBAC</name>
<reference evidence="1" key="1">
    <citation type="journal article" date="2014" name="Nat. Commun.">
        <title>The tobacco genome sequence and its comparison with those of tomato and potato.</title>
        <authorList>
            <person name="Sierro N."/>
            <person name="Battey J.N."/>
            <person name="Ouadi S."/>
            <person name="Bakaher N."/>
            <person name="Bovet L."/>
            <person name="Willig A."/>
            <person name="Goepfert S."/>
            <person name="Peitsch M.C."/>
            <person name="Ivanov N.V."/>
        </authorList>
    </citation>
    <scope>NUCLEOTIDE SEQUENCE [LARGE SCALE GENOMIC DNA]</scope>
</reference>
<evidence type="ECO:0000313" key="2">
    <source>
        <dbReference type="RefSeq" id="XP_075104357.1"/>
    </source>
</evidence>
<evidence type="ECO:0000313" key="1">
    <source>
        <dbReference type="Proteomes" id="UP000790787"/>
    </source>
</evidence>
<dbReference type="Proteomes" id="UP000790787">
    <property type="component" value="Chromosome 24"/>
</dbReference>
<keyword evidence="1" id="KW-1185">Reference proteome</keyword>
<dbReference type="RefSeq" id="XP_075104357.1">
    <property type="nucleotide sequence ID" value="XM_075248256.1"/>
</dbReference>
<protein>
    <submittedName>
        <fullName evidence="2">Uncharacterized protein LOC107788783</fullName>
    </submittedName>
</protein>
<reference evidence="2" key="2">
    <citation type="submission" date="2025-08" db="UniProtKB">
        <authorList>
            <consortium name="RefSeq"/>
        </authorList>
    </citation>
    <scope>IDENTIFICATION</scope>
    <source>
        <tissue evidence="2">Leaf</tissue>
    </source>
</reference>
<gene>
    <name evidence="2" type="primary">LOC107788783</name>
</gene>